<keyword evidence="1" id="KW-0472">Membrane</keyword>
<accession>N4WYT0</accession>
<feature type="non-terminal residue" evidence="2">
    <location>
        <position position="1"/>
    </location>
</feature>
<feature type="transmembrane region" description="Helical" evidence="1">
    <location>
        <begin position="26"/>
        <end position="44"/>
    </location>
</feature>
<reference evidence="2 3" key="1">
    <citation type="journal article" date="2012" name="PLoS Pathog.">
        <title>Diverse lifestyles and strategies of plant pathogenesis encoded in the genomes of eighteen Dothideomycetes fungi.</title>
        <authorList>
            <person name="Ohm R.A."/>
            <person name="Feau N."/>
            <person name="Henrissat B."/>
            <person name="Schoch C.L."/>
            <person name="Horwitz B.A."/>
            <person name="Barry K.W."/>
            <person name="Condon B.J."/>
            <person name="Copeland A.C."/>
            <person name="Dhillon B."/>
            <person name="Glaser F."/>
            <person name="Hesse C.N."/>
            <person name="Kosti I."/>
            <person name="LaButti K."/>
            <person name="Lindquist E.A."/>
            <person name="Lucas S."/>
            <person name="Salamov A.A."/>
            <person name="Bradshaw R.E."/>
            <person name="Ciuffetti L."/>
            <person name="Hamelin R.C."/>
            <person name="Kema G.H.J."/>
            <person name="Lawrence C."/>
            <person name="Scott J.A."/>
            <person name="Spatafora J.W."/>
            <person name="Turgeon B.G."/>
            <person name="de Wit P.J.G.M."/>
            <person name="Zhong S."/>
            <person name="Goodwin S.B."/>
            <person name="Grigoriev I.V."/>
        </authorList>
    </citation>
    <scope>NUCLEOTIDE SEQUENCE [LARGE SCALE GENOMIC DNA]</scope>
    <source>
        <strain evidence="3">C4 / ATCC 48331 / race T</strain>
    </source>
</reference>
<evidence type="ECO:0000256" key="1">
    <source>
        <dbReference type="SAM" id="Phobius"/>
    </source>
</evidence>
<keyword evidence="1" id="KW-0812">Transmembrane</keyword>
<dbReference type="Proteomes" id="UP000012338">
    <property type="component" value="Unassembled WGS sequence"/>
</dbReference>
<gene>
    <name evidence="2" type="ORF">COCC4DRAFT_33986</name>
</gene>
<reference evidence="3" key="2">
    <citation type="journal article" date="2013" name="PLoS Genet.">
        <title>Comparative genome structure, secondary metabolite, and effector coding capacity across Cochliobolus pathogens.</title>
        <authorList>
            <person name="Condon B.J."/>
            <person name="Leng Y."/>
            <person name="Wu D."/>
            <person name="Bushley K.E."/>
            <person name="Ohm R.A."/>
            <person name="Otillar R."/>
            <person name="Martin J."/>
            <person name="Schackwitz W."/>
            <person name="Grimwood J."/>
            <person name="MohdZainudin N."/>
            <person name="Xue C."/>
            <person name="Wang R."/>
            <person name="Manning V.A."/>
            <person name="Dhillon B."/>
            <person name="Tu Z.J."/>
            <person name="Steffenson B.J."/>
            <person name="Salamov A."/>
            <person name="Sun H."/>
            <person name="Lowry S."/>
            <person name="LaButti K."/>
            <person name="Han J."/>
            <person name="Copeland A."/>
            <person name="Lindquist E."/>
            <person name="Barry K."/>
            <person name="Schmutz J."/>
            <person name="Baker S.E."/>
            <person name="Ciuffetti L.M."/>
            <person name="Grigoriev I.V."/>
            <person name="Zhong S."/>
            <person name="Turgeon B.G."/>
        </authorList>
    </citation>
    <scope>NUCLEOTIDE SEQUENCE [LARGE SCALE GENOMIC DNA]</scope>
    <source>
        <strain evidence="3">C4 / ATCC 48331 / race T</strain>
    </source>
</reference>
<evidence type="ECO:0000313" key="3">
    <source>
        <dbReference type="Proteomes" id="UP000012338"/>
    </source>
</evidence>
<keyword evidence="3" id="KW-1185">Reference proteome</keyword>
<protein>
    <submittedName>
        <fullName evidence="2">Uncharacterized protein</fullName>
    </submittedName>
</protein>
<dbReference type="HOGENOM" id="CLU_2694424_0_0_1"/>
<dbReference type="EMBL" id="KB733468">
    <property type="protein sequence ID" value="ENI01368.1"/>
    <property type="molecule type" value="Genomic_DNA"/>
</dbReference>
<dbReference type="AlphaFoldDB" id="N4WYT0"/>
<evidence type="ECO:0000313" key="2">
    <source>
        <dbReference type="EMBL" id="ENI01368.1"/>
    </source>
</evidence>
<organism evidence="2 3">
    <name type="scientific">Cochliobolus heterostrophus (strain C4 / ATCC 48331 / race T)</name>
    <name type="common">Southern corn leaf blight fungus</name>
    <name type="synonym">Bipolaris maydis</name>
    <dbReference type="NCBI Taxonomy" id="665024"/>
    <lineage>
        <taxon>Eukaryota</taxon>
        <taxon>Fungi</taxon>
        <taxon>Dikarya</taxon>
        <taxon>Ascomycota</taxon>
        <taxon>Pezizomycotina</taxon>
        <taxon>Dothideomycetes</taxon>
        <taxon>Pleosporomycetidae</taxon>
        <taxon>Pleosporales</taxon>
        <taxon>Pleosporineae</taxon>
        <taxon>Pleosporaceae</taxon>
        <taxon>Bipolaris</taxon>
    </lineage>
</organism>
<sequence>NWRLIVSPPPLKKRKGIFFDGSPPSLSFFSLVSFFSFFLWLWWWDTMEEALRALYSMKYRQGRVQLDIQLFSKE</sequence>
<name>N4WYT0_COCH4</name>
<proteinExistence type="predicted"/>
<keyword evidence="1" id="KW-1133">Transmembrane helix</keyword>